<protein>
    <submittedName>
        <fullName evidence="3">Periplasmic dipeptide transport protein</fullName>
    </submittedName>
</protein>
<dbReference type="OrthoDB" id="9801912at2"/>
<dbReference type="AlphaFoldDB" id="A0A1H6FB60"/>
<proteinExistence type="predicted"/>
<dbReference type="Proteomes" id="UP000236724">
    <property type="component" value="Unassembled WGS sequence"/>
</dbReference>
<dbReference type="InterPro" id="IPR039424">
    <property type="entry name" value="SBP_5"/>
</dbReference>
<dbReference type="Pfam" id="PF00496">
    <property type="entry name" value="SBP_bac_5"/>
    <property type="match status" value="1"/>
</dbReference>
<dbReference type="GO" id="GO:0043190">
    <property type="term" value="C:ATP-binding cassette (ABC) transporter complex"/>
    <property type="evidence" value="ECO:0007669"/>
    <property type="project" value="InterPro"/>
</dbReference>
<name>A0A1H6FB60_9GAMM</name>
<keyword evidence="4" id="KW-1185">Reference proteome</keyword>
<feature type="chain" id="PRO_5014667228" evidence="1">
    <location>
        <begin position="23"/>
        <end position="503"/>
    </location>
</feature>
<sequence>MSKPIRLFALVLWLQMTLTACQLPPSETSDNIIRFGLSATPVTLDPRFATDAESARINRLLYQRLVDFDAGLRPVPALAQWTQLSPTRYRFVLNAKPGHFPDGQPVTAKDVKATYDSILDPTTASPHRGALDNIQEISVFSLRELEFTIEKPDLLFPAHLTLGILPAKGIAAAAPFNRQPQGSGDFELISWREAEPLILRRRADQQKIILVPVKDPLVRVLKLLRGELDILQNNLPAEMIRWLGNKEHISISKRPGSNFTYMGFNLQDAATGQLKIRQAVAHALNREEIIRYLMGDAARLAAALLPPTHWAGHPDLAQYPYNPDKARALLKQAGFDKAHPLRLLYKTSSNPLSLRRATVIQHQLKQVGIEVDLRSYDWGTFYSDIKSGRFQMYSLSWVGVKTPDIFRYVFHSESIPPKGANRGRYQSPQADQWIEKAEQADDLPSQVLAYQQLQKQIWQDLPYVPLWYEDQVLVTRPCIQHYQLHHDGNYDSLRKVQKNCNRT</sequence>
<evidence type="ECO:0000256" key="1">
    <source>
        <dbReference type="SAM" id="SignalP"/>
    </source>
</evidence>
<dbReference type="InterPro" id="IPR030678">
    <property type="entry name" value="Peptide/Ni-bd"/>
</dbReference>
<dbReference type="PIRSF" id="PIRSF002741">
    <property type="entry name" value="MppA"/>
    <property type="match status" value="1"/>
</dbReference>
<dbReference type="GO" id="GO:0030288">
    <property type="term" value="C:outer membrane-bounded periplasmic space"/>
    <property type="evidence" value="ECO:0007669"/>
    <property type="project" value="UniProtKB-ARBA"/>
</dbReference>
<dbReference type="PROSITE" id="PS51257">
    <property type="entry name" value="PROKAR_LIPOPROTEIN"/>
    <property type="match status" value="1"/>
</dbReference>
<feature type="domain" description="Solute-binding protein family 5" evidence="2">
    <location>
        <begin position="75"/>
        <end position="404"/>
    </location>
</feature>
<gene>
    <name evidence="3" type="primary">dppA</name>
    <name evidence="3" type="ORF">MBHS_03193</name>
</gene>
<accession>A0A1H6FB60</accession>
<dbReference type="PANTHER" id="PTHR30290">
    <property type="entry name" value="PERIPLASMIC BINDING COMPONENT OF ABC TRANSPORTER"/>
    <property type="match status" value="1"/>
</dbReference>
<reference evidence="3 4" key="1">
    <citation type="submission" date="2016-10" db="EMBL/GenBank/DDBJ databases">
        <authorList>
            <person name="de Groot N.N."/>
        </authorList>
    </citation>
    <scope>NUCLEOTIDE SEQUENCE [LARGE SCALE GENOMIC DNA]</scope>
    <source>
        <strain evidence="3">MBHS1</strain>
    </source>
</reference>
<feature type="signal peptide" evidence="1">
    <location>
        <begin position="1"/>
        <end position="22"/>
    </location>
</feature>
<dbReference type="EMBL" id="FMSV02000528">
    <property type="protein sequence ID" value="SEH07318.1"/>
    <property type="molecule type" value="Genomic_DNA"/>
</dbReference>
<dbReference type="CDD" id="cd00995">
    <property type="entry name" value="PBP2_NikA_DppA_OppA_like"/>
    <property type="match status" value="1"/>
</dbReference>
<evidence type="ECO:0000259" key="2">
    <source>
        <dbReference type="Pfam" id="PF00496"/>
    </source>
</evidence>
<dbReference type="InterPro" id="IPR000914">
    <property type="entry name" value="SBP_5_dom"/>
</dbReference>
<dbReference type="Gene3D" id="3.90.76.10">
    <property type="entry name" value="Dipeptide-binding Protein, Domain 1"/>
    <property type="match status" value="1"/>
</dbReference>
<dbReference type="RefSeq" id="WP_103920978.1">
    <property type="nucleotide sequence ID" value="NZ_FMSV02000528.1"/>
</dbReference>
<keyword evidence="1" id="KW-0732">Signal</keyword>
<dbReference type="GO" id="GO:1904680">
    <property type="term" value="F:peptide transmembrane transporter activity"/>
    <property type="evidence" value="ECO:0007669"/>
    <property type="project" value="TreeGrafter"/>
</dbReference>
<dbReference type="SUPFAM" id="SSF53850">
    <property type="entry name" value="Periplasmic binding protein-like II"/>
    <property type="match status" value="1"/>
</dbReference>
<dbReference type="Gene3D" id="3.10.105.10">
    <property type="entry name" value="Dipeptide-binding Protein, Domain 3"/>
    <property type="match status" value="1"/>
</dbReference>
<dbReference type="GO" id="GO:0015833">
    <property type="term" value="P:peptide transport"/>
    <property type="evidence" value="ECO:0007669"/>
    <property type="project" value="TreeGrafter"/>
</dbReference>
<evidence type="ECO:0000313" key="3">
    <source>
        <dbReference type="EMBL" id="SEH07318.1"/>
    </source>
</evidence>
<organism evidence="3 4">
    <name type="scientific">Candidatus Venteria ishoeyi</name>
    <dbReference type="NCBI Taxonomy" id="1899563"/>
    <lineage>
        <taxon>Bacteria</taxon>
        <taxon>Pseudomonadati</taxon>
        <taxon>Pseudomonadota</taxon>
        <taxon>Gammaproteobacteria</taxon>
        <taxon>Thiotrichales</taxon>
        <taxon>Thiotrichaceae</taxon>
        <taxon>Venteria</taxon>
    </lineage>
</organism>
<dbReference type="Gene3D" id="3.40.190.10">
    <property type="entry name" value="Periplasmic binding protein-like II"/>
    <property type="match status" value="1"/>
</dbReference>
<evidence type="ECO:0000313" key="4">
    <source>
        <dbReference type="Proteomes" id="UP000236724"/>
    </source>
</evidence>